<dbReference type="InterPro" id="IPR005887">
    <property type="entry name" value="GH92_a_mannosidase_put"/>
</dbReference>
<keyword evidence="3" id="KW-1185">Reference proteome</keyword>
<dbReference type="SUPFAM" id="SSF50370">
    <property type="entry name" value="Ricin B-like lectins"/>
    <property type="match status" value="1"/>
</dbReference>
<dbReference type="EMBL" id="BOMS01000094">
    <property type="protein sequence ID" value="GIE69948.1"/>
    <property type="molecule type" value="Genomic_DNA"/>
</dbReference>
<evidence type="ECO:0000313" key="3">
    <source>
        <dbReference type="Proteomes" id="UP000624709"/>
    </source>
</evidence>
<evidence type="ECO:0000259" key="1">
    <source>
        <dbReference type="SMART" id="SM00458"/>
    </source>
</evidence>
<dbReference type="SUPFAM" id="SSF48208">
    <property type="entry name" value="Six-hairpin glycosidases"/>
    <property type="match status" value="1"/>
</dbReference>
<dbReference type="CDD" id="cd23418">
    <property type="entry name" value="beta-trefoil_Ricin_XLN-like"/>
    <property type="match status" value="1"/>
</dbReference>
<dbReference type="NCBIfam" id="TIGR01180">
    <property type="entry name" value="aman2_put"/>
    <property type="match status" value="1"/>
</dbReference>
<dbReference type="Pfam" id="PF17678">
    <property type="entry name" value="Glyco_hydro_92N"/>
    <property type="match status" value="1"/>
</dbReference>
<dbReference type="PANTHER" id="PTHR12143:SF39">
    <property type="entry name" value="SECRETED PROTEIN"/>
    <property type="match status" value="1"/>
</dbReference>
<dbReference type="PROSITE" id="PS50231">
    <property type="entry name" value="RICIN_B_LECTIN"/>
    <property type="match status" value="1"/>
</dbReference>
<comment type="caution">
    <text evidence="2">The sequence shown here is derived from an EMBL/GenBank/DDBJ whole genome shotgun (WGS) entry which is preliminary data.</text>
</comment>
<dbReference type="Gene3D" id="1.20.1610.10">
    <property type="entry name" value="alpha-1,2-mannosidases domains"/>
    <property type="match status" value="1"/>
</dbReference>
<dbReference type="Pfam" id="PF07971">
    <property type="entry name" value="Glyco_hydro_92"/>
    <property type="match status" value="1"/>
</dbReference>
<dbReference type="Gene3D" id="2.70.98.10">
    <property type="match status" value="1"/>
</dbReference>
<dbReference type="InterPro" id="IPR008928">
    <property type="entry name" value="6-hairpin_glycosidase_sf"/>
</dbReference>
<dbReference type="Gene3D" id="2.80.10.50">
    <property type="match status" value="1"/>
</dbReference>
<dbReference type="NCBIfam" id="NF035929">
    <property type="entry name" value="lectin_1"/>
    <property type="match status" value="1"/>
</dbReference>
<evidence type="ECO:0000313" key="2">
    <source>
        <dbReference type="EMBL" id="GIE69948.1"/>
    </source>
</evidence>
<reference evidence="2 3" key="1">
    <citation type="submission" date="2021-01" db="EMBL/GenBank/DDBJ databases">
        <title>Whole genome shotgun sequence of Actinoplanes palleronii NBRC 14916.</title>
        <authorList>
            <person name="Komaki H."/>
            <person name="Tamura T."/>
        </authorList>
    </citation>
    <scope>NUCLEOTIDE SEQUENCE [LARGE SCALE GENOMIC DNA]</scope>
    <source>
        <strain evidence="2 3">NBRC 14916</strain>
    </source>
</reference>
<dbReference type="PANTHER" id="PTHR12143">
    <property type="entry name" value="PEPTIDE N-GLYCANASE PNGASE -RELATED"/>
    <property type="match status" value="1"/>
</dbReference>
<dbReference type="InterPro" id="IPR012939">
    <property type="entry name" value="Glyco_hydro_92"/>
</dbReference>
<dbReference type="InterPro" id="IPR000772">
    <property type="entry name" value="Ricin_B_lectin"/>
</dbReference>
<dbReference type="InterPro" id="IPR041371">
    <property type="entry name" value="GH92_N"/>
</dbReference>
<accession>A0ABQ4BH06</accession>
<protein>
    <submittedName>
        <fullName evidence="2">Alpha-1,2-mannosidase</fullName>
    </submittedName>
</protein>
<gene>
    <name evidence="2" type="ORF">Apa02nite_060560</name>
</gene>
<dbReference type="InterPro" id="IPR035992">
    <property type="entry name" value="Ricin_B-like_lectins"/>
</dbReference>
<organism evidence="2 3">
    <name type="scientific">Actinoplanes palleronii</name>
    <dbReference type="NCBI Taxonomy" id="113570"/>
    <lineage>
        <taxon>Bacteria</taxon>
        <taxon>Bacillati</taxon>
        <taxon>Actinomycetota</taxon>
        <taxon>Actinomycetes</taxon>
        <taxon>Micromonosporales</taxon>
        <taxon>Micromonosporaceae</taxon>
        <taxon>Actinoplanes</taxon>
    </lineage>
</organism>
<name>A0ABQ4BH06_9ACTN</name>
<dbReference type="Proteomes" id="UP000624709">
    <property type="component" value="Unassembled WGS sequence"/>
</dbReference>
<sequence length="852" mass="89586">MLVAGLVTVPAGRADAAVSDPASLVNPLLGTSNGGNTFPGAVVPFGMVQWSPDTPSRPAGGNYAYSDNTITGFSLNHLSGPGCNATADVPILPTVGAVNGSATSSFSHADESATAGAYTVTLGNGVTTELTTTTRTGMARFTFPQTNQANLLFKLGSAGTRTDAQSFTRVSSTEIRGWITSGHFCADSPTYTLRFSMVFDRPMTSDGTFSGGNSVTFDASSNRVVTAKVGVSFVSDANAAANRAAEIPGWDFAATRQAAHTAWNAKLGRIAVTGGTGDQQKIFYTALYHALLHPNVYSDVNGQYTGFDRQTHTVSGAQRAQYATFSGWDIYRSQAQLHALVDPQSASDAAQSLLNDYQQNGGFLPKWTLNHADTDVMNGDPSPIVIADYHAFGARAFDTTAAKNAMVAQGTAQNKVRKGNRYIDTIGYLPTDGTYESGFYGPTATTLEYATSDFAIGAMAGRLGDTANQTTFVNRAQSWRNVFNPATGFVQGKQLNGQWRPGFDPKKSTDMVEGTSWQYTGMVPFNLRGLADAKGGNAAMVSYLDSVLSSLHGQSNDSDKADMGNEPSMNLPWAYDYVGQPWKTQQKVRQVQNELWNTSPANWGVGNDDLGTMSAWYVFAALGFYPNTPGTADLALGSPLFTEVSIALGGGGTIRITAPQAATGAPYVQSATLNGSAWNNAYLPASFVTGGGTLAFTLGTSANTSWATGAAAAPPSYPGTAGTGTVTAPLRGQESGRCVDVPGYRQDNGTRPALWDCNAGTNQSWTATTGQQLTVYGTKCLEVNAHGTTDGDIVQIWDCTGGANQQWTVRADGTIVGVESGRCLDATGHGTTNGTVLAIWTCNGGTNQKWTH</sequence>
<dbReference type="InterPro" id="IPR014718">
    <property type="entry name" value="GH-type_carb-bd"/>
</dbReference>
<feature type="domain" description="Ricin B lectin" evidence="1">
    <location>
        <begin position="724"/>
        <end position="851"/>
    </location>
</feature>
<proteinExistence type="predicted"/>
<dbReference type="Pfam" id="PF00652">
    <property type="entry name" value="Ricin_B_lectin"/>
    <property type="match status" value="1"/>
</dbReference>
<dbReference type="InterPro" id="IPR050883">
    <property type="entry name" value="PNGase"/>
</dbReference>
<dbReference type="Gene3D" id="3.30.2080.10">
    <property type="entry name" value="GH92 mannosidase domain"/>
    <property type="match status" value="1"/>
</dbReference>
<dbReference type="Gene3D" id="1.20.1050.60">
    <property type="entry name" value="alpha-1,2-mannosidase"/>
    <property type="match status" value="1"/>
</dbReference>
<dbReference type="SMART" id="SM00458">
    <property type="entry name" value="RICIN"/>
    <property type="match status" value="1"/>
</dbReference>